<comment type="caution">
    <text evidence="2">The sequence shown here is derived from an EMBL/GenBank/DDBJ whole genome shotgun (WGS) entry which is preliminary data.</text>
</comment>
<organism evidence="2 3">
    <name type="scientific">Corchorus olitorius</name>
    <dbReference type="NCBI Taxonomy" id="93759"/>
    <lineage>
        <taxon>Eukaryota</taxon>
        <taxon>Viridiplantae</taxon>
        <taxon>Streptophyta</taxon>
        <taxon>Embryophyta</taxon>
        <taxon>Tracheophyta</taxon>
        <taxon>Spermatophyta</taxon>
        <taxon>Magnoliopsida</taxon>
        <taxon>eudicotyledons</taxon>
        <taxon>Gunneridae</taxon>
        <taxon>Pentapetalae</taxon>
        <taxon>rosids</taxon>
        <taxon>malvids</taxon>
        <taxon>Malvales</taxon>
        <taxon>Malvaceae</taxon>
        <taxon>Grewioideae</taxon>
        <taxon>Apeibeae</taxon>
        <taxon>Corchorus</taxon>
    </lineage>
</organism>
<proteinExistence type="predicted"/>
<feature type="compositionally biased region" description="Low complexity" evidence="1">
    <location>
        <begin position="19"/>
        <end position="30"/>
    </location>
</feature>
<evidence type="ECO:0000313" key="2">
    <source>
        <dbReference type="EMBL" id="OMO94202.1"/>
    </source>
</evidence>
<dbReference type="Proteomes" id="UP000187203">
    <property type="component" value="Unassembled WGS sequence"/>
</dbReference>
<evidence type="ECO:0000313" key="3">
    <source>
        <dbReference type="Proteomes" id="UP000187203"/>
    </source>
</evidence>
<protein>
    <submittedName>
        <fullName evidence="2">CRM family member 3B</fullName>
    </submittedName>
</protein>
<dbReference type="AlphaFoldDB" id="A0A1R3JHB1"/>
<reference evidence="3" key="1">
    <citation type="submission" date="2013-09" db="EMBL/GenBank/DDBJ databases">
        <title>Corchorus olitorius genome sequencing.</title>
        <authorList>
            <person name="Alam M."/>
            <person name="Haque M.S."/>
            <person name="Islam M.S."/>
            <person name="Emdad E.M."/>
            <person name="Islam M.M."/>
            <person name="Ahmed B."/>
            <person name="Halim A."/>
            <person name="Hossen Q.M.M."/>
            <person name="Hossain M.Z."/>
            <person name="Ahmed R."/>
            <person name="Khan M.M."/>
            <person name="Islam R."/>
            <person name="Rashid M.M."/>
            <person name="Khan S.A."/>
            <person name="Rahman M.S."/>
            <person name="Alam M."/>
            <person name="Yahiya A.S."/>
            <person name="Khan M.S."/>
            <person name="Azam M.S."/>
            <person name="Haque T."/>
            <person name="Lashkar M.Z.H."/>
            <person name="Akhand A.I."/>
            <person name="Morshed G."/>
            <person name="Roy S."/>
            <person name="Uddin K.S."/>
            <person name="Rabeya T."/>
            <person name="Hossain A.S."/>
            <person name="Chowdhury A."/>
            <person name="Snigdha A.R."/>
            <person name="Mortoza M.S."/>
            <person name="Matin S.A."/>
            <person name="Hoque S.M.E."/>
            <person name="Islam M.K."/>
            <person name="Roy D.K."/>
            <person name="Haider R."/>
            <person name="Moosa M.M."/>
            <person name="Elias S.M."/>
            <person name="Hasan A.M."/>
            <person name="Jahan S."/>
            <person name="Shafiuddin M."/>
            <person name="Mahmood N."/>
            <person name="Shommy N.S."/>
        </authorList>
    </citation>
    <scope>NUCLEOTIDE SEQUENCE [LARGE SCALE GENOMIC DNA]</scope>
    <source>
        <strain evidence="3">cv. O-4</strain>
    </source>
</reference>
<accession>A0A1R3JHB1</accession>
<gene>
    <name evidence="2" type="ORF">COLO4_16477</name>
</gene>
<name>A0A1R3JHB1_9ROSI</name>
<feature type="region of interest" description="Disordered" evidence="1">
    <location>
        <begin position="1"/>
        <end position="57"/>
    </location>
</feature>
<feature type="compositionally biased region" description="Basic and acidic residues" evidence="1">
    <location>
        <begin position="1"/>
        <end position="16"/>
    </location>
</feature>
<dbReference type="OrthoDB" id="10408924at2759"/>
<evidence type="ECO:0000256" key="1">
    <source>
        <dbReference type="SAM" id="MobiDB-lite"/>
    </source>
</evidence>
<sequence length="126" mass="14415">MEAEEPVKGGNEETSHQEQQQQQPPNNNPNSLHPIWNTPFPIDLNRLPHENPGYEDSDYAVPVRMEELAYEILMIREELRHLERKLGLMNHPTADVVLDGQFSLVKAMRKSPLKAPPSSAGFMLYK</sequence>
<dbReference type="EMBL" id="AWUE01016104">
    <property type="protein sequence ID" value="OMO94202.1"/>
    <property type="molecule type" value="Genomic_DNA"/>
</dbReference>
<keyword evidence="3" id="KW-1185">Reference proteome</keyword>